<organism evidence="4 5">
    <name type="scientific">Dactylosporangium maewongense</name>
    <dbReference type="NCBI Taxonomy" id="634393"/>
    <lineage>
        <taxon>Bacteria</taxon>
        <taxon>Bacillati</taxon>
        <taxon>Actinomycetota</taxon>
        <taxon>Actinomycetes</taxon>
        <taxon>Micromonosporales</taxon>
        <taxon>Micromonosporaceae</taxon>
        <taxon>Dactylosporangium</taxon>
    </lineage>
</organism>
<dbReference type="Gene3D" id="3.50.30.30">
    <property type="match status" value="1"/>
</dbReference>
<evidence type="ECO:0000256" key="1">
    <source>
        <dbReference type="SAM" id="SignalP"/>
    </source>
</evidence>
<dbReference type="Gene3D" id="3.40.630.10">
    <property type="entry name" value="Zn peptidases"/>
    <property type="match status" value="1"/>
</dbReference>
<evidence type="ECO:0000313" key="5">
    <source>
        <dbReference type="Proteomes" id="UP001501470"/>
    </source>
</evidence>
<feature type="domain" description="Peptidase M28" evidence="3">
    <location>
        <begin position="259"/>
        <end position="463"/>
    </location>
</feature>
<comment type="caution">
    <text evidence="4">The sequence shown here is derived from an EMBL/GenBank/DDBJ whole genome shotgun (WGS) entry which is preliminary data.</text>
</comment>
<dbReference type="Proteomes" id="UP001501470">
    <property type="component" value="Unassembled WGS sequence"/>
</dbReference>
<dbReference type="Pfam" id="PF02225">
    <property type="entry name" value="PA"/>
    <property type="match status" value="1"/>
</dbReference>
<dbReference type="InterPro" id="IPR003137">
    <property type="entry name" value="PA_domain"/>
</dbReference>
<protein>
    <submittedName>
        <fullName evidence="4">M28 family metallopeptidase</fullName>
    </submittedName>
</protein>
<reference evidence="5" key="1">
    <citation type="journal article" date="2019" name="Int. J. Syst. Evol. Microbiol.">
        <title>The Global Catalogue of Microorganisms (GCM) 10K type strain sequencing project: providing services to taxonomists for standard genome sequencing and annotation.</title>
        <authorList>
            <consortium name="The Broad Institute Genomics Platform"/>
            <consortium name="The Broad Institute Genome Sequencing Center for Infectious Disease"/>
            <person name="Wu L."/>
            <person name="Ma J."/>
        </authorList>
    </citation>
    <scope>NUCLEOTIDE SEQUENCE [LARGE SCALE GENOMIC DNA]</scope>
    <source>
        <strain evidence="5">JCM 15933</strain>
    </source>
</reference>
<gene>
    <name evidence="4" type="ORF">GCM10009827_073740</name>
</gene>
<proteinExistence type="predicted"/>
<name>A0ABP4MFG3_9ACTN</name>
<feature type="chain" id="PRO_5047009775" evidence="1">
    <location>
        <begin position="28"/>
        <end position="530"/>
    </location>
</feature>
<sequence length="530" mass="54184">MVLRRLVGAATVAVMVGSVGLAVPAAAAPTISTPKQLTKAVTLPGVLRHLLAFQLIGDLNGGNRASGMPGHKRSADYVAALLQHAGYQVTRQPFQFNFCDESSSSFAQTAPAATTYVEGTDYDVMTCSGSGDVTAAVVPVDLNLAEPRVAVTSGCEATDFTAAVTGKIALMQRGGCPFGTKVANAEAAGAAGAIVMNQGNGDRATAPDRYSLLLGTLGSPVGIPAVGVSYDTGAAFSTTAGLTAHLTTSTTAEIRDTENVIAETKGGNAGNVVMAGSHLDSVPEGNGINDNGSGSAALLEVALQMARSKPVNKVRFAWWGAEEASLVGSTFYVNSLTPAQQTQIKLYLNFDMIASPNYQFGVYDGDDSAAAGAGPGPAGSAQIEALFEAFFASRGQQTNAADFTGRSDYGPFIAAGVNIPAGGLFTGAEVIKTAADVAKFGGVAGVAYDPCYHKACDDLFRVTQKGGDPALYAQLRSMYTLVGNVNTFALDTNADAIATAVITYAFDTSSIPPRTTTTAAARSSISSTSI</sequence>
<feature type="domain" description="PA" evidence="2">
    <location>
        <begin position="151"/>
        <end position="235"/>
    </location>
</feature>
<dbReference type="EMBL" id="BAAAQD010000017">
    <property type="protein sequence ID" value="GAA1543335.1"/>
    <property type="molecule type" value="Genomic_DNA"/>
</dbReference>
<dbReference type="PANTHER" id="PTHR12147">
    <property type="entry name" value="METALLOPEPTIDASE M28 FAMILY MEMBER"/>
    <property type="match status" value="1"/>
</dbReference>
<evidence type="ECO:0000313" key="4">
    <source>
        <dbReference type="EMBL" id="GAA1543335.1"/>
    </source>
</evidence>
<dbReference type="RefSeq" id="WP_425552344.1">
    <property type="nucleotide sequence ID" value="NZ_BAAAQD010000017.1"/>
</dbReference>
<feature type="signal peptide" evidence="1">
    <location>
        <begin position="1"/>
        <end position="27"/>
    </location>
</feature>
<dbReference type="InterPro" id="IPR046450">
    <property type="entry name" value="PA_dom_sf"/>
</dbReference>
<keyword evidence="5" id="KW-1185">Reference proteome</keyword>
<dbReference type="Pfam" id="PF04389">
    <property type="entry name" value="Peptidase_M28"/>
    <property type="match status" value="1"/>
</dbReference>
<dbReference type="InterPro" id="IPR045175">
    <property type="entry name" value="M28_fam"/>
</dbReference>
<keyword evidence="1" id="KW-0732">Signal</keyword>
<accession>A0ABP4MFG3</accession>
<dbReference type="SUPFAM" id="SSF52025">
    <property type="entry name" value="PA domain"/>
    <property type="match status" value="1"/>
</dbReference>
<dbReference type="SUPFAM" id="SSF53187">
    <property type="entry name" value="Zn-dependent exopeptidases"/>
    <property type="match status" value="1"/>
</dbReference>
<evidence type="ECO:0000259" key="3">
    <source>
        <dbReference type="Pfam" id="PF04389"/>
    </source>
</evidence>
<evidence type="ECO:0000259" key="2">
    <source>
        <dbReference type="Pfam" id="PF02225"/>
    </source>
</evidence>
<dbReference type="InterPro" id="IPR007484">
    <property type="entry name" value="Peptidase_M28"/>
</dbReference>
<dbReference type="PANTHER" id="PTHR12147:SF26">
    <property type="entry name" value="PEPTIDASE M28 DOMAIN-CONTAINING PROTEIN"/>
    <property type="match status" value="1"/>
</dbReference>